<proteinExistence type="predicted"/>
<sequence length="70" mass="7678">NPFEFLRQQNDKDFEADVSQFKASQRLINPNKALTSADTPTASTPHASTPPSPANEKMQLGYGTQFPANL</sequence>
<organism evidence="1 2">
    <name type="scientific">Panagrolaimus sp. PS1159</name>
    <dbReference type="NCBI Taxonomy" id="55785"/>
    <lineage>
        <taxon>Eukaryota</taxon>
        <taxon>Metazoa</taxon>
        <taxon>Ecdysozoa</taxon>
        <taxon>Nematoda</taxon>
        <taxon>Chromadorea</taxon>
        <taxon>Rhabditida</taxon>
        <taxon>Tylenchina</taxon>
        <taxon>Panagrolaimomorpha</taxon>
        <taxon>Panagrolaimoidea</taxon>
        <taxon>Panagrolaimidae</taxon>
        <taxon>Panagrolaimus</taxon>
    </lineage>
</organism>
<evidence type="ECO:0000313" key="1">
    <source>
        <dbReference type="Proteomes" id="UP000887580"/>
    </source>
</evidence>
<dbReference type="WBParaSite" id="PS1159_v2.g6150.t1">
    <property type="protein sequence ID" value="PS1159_v2.g6150.t1"/>
    <property type="gene ID" value="PS1159_v2.g6150"/>
</dbReference>
<name>A0AC35GL71_9BILA</name>
<accession>A0AC35GL71</accession>
<reference evidence="2" key="1">
    <citation type="submission" date="2022-11" db="UniProtKB">
        <authorList>
            <consortium name="WormBaseParasite"/>
        </authorList>
    </citation>
    <scope>IDENTIFICATION</scope>
</reference>
<dbReference type="Proteomes" id="UP000887580">
    <property type="component" value="Unplaced"/>
</dbReference>
<evidence type="ECO:0000313" key="2">
    <source>
        <dbReference type="WBParaSite" id="PS1159_v2.g6150.t1"/>
    </source>
</evidence>
<protein>
    <submittedName>
        <fullName evidence="2">Uncharacterized protein</fullName>
    </submittedName>
</protein>